<accession>A0A382QXU6</accession>
<gene>
    <name evidence="1" type="ORF">METZ01_LOCUS342522</name>
</gene>
<organism evidence="1">
    <name type="scientific">marine metagenome</name>
    <dbReference type="NCBI Taxonomy" id="408172"/>
    <lineage>
        <taxon>unclassified sequences</taxon>
        <taxon>metagenomes</taxon>
        <taxon>ecological metagenomes</taxon>
    </lineage>
</organism>
<reference evidence="1" key="1">
    <citation type="submission" date="2018-05" db="EMBL/GenBank/DDBJ databases">
        <authorList>
            <person name="Lanie J.A."/>
            <person name="Ng W.-L."/>
            <person name="Kazmierczak K.M."/>
            <person name="Andrzejewski T.M."/>
            <person name="Davidsen T.M."/>
            <person name="Wayne K.J."/>
            <person name="Tettelin H."/>
            <person name="Glass J.I."/>
            <person name="Rusch D."/>
            <person name="Podicherti R."/>
            <person name="Tsui H.-C.T."/>
            <person name="Winkler M.E."/>
        </authorList>
    </citation>
    <scope>NUCLEOTIDE SEQUENCE</scope>
</reference>
<protein>
    <submittedName>
        <fullName evidence="1">Uncharacterized protein</fullName>
    </submittedName>
</protein>
<dbReference type="EMBL" id="UINC01117319">
    <property type="protein sequence ID" value="SVC89668.1"/>
    <property type="molecule type" value="Genomic_DNA"/>
</dbReference>
<name>A0A382QXU6_9ZZZZ</name>
<dbReference type="AlphaFoldDB" id="A0A382QXU6"/>
<sequence>MAPDPIQLLFPIATGCSLGSCFPIGKSRFS</sequence>
<evidence type="ECO:0000313" key="1">
    <source>
        <dbReference type="EMBL" id="SVC89668.1"/>
    </source>
</evidence>
<proteinExistence type="predicted"/>